<protein>
    <submittedName>
        <fullName evidence="2">Uncharacterized protein</fullName>
    </submittedName>
</protein>
<comment type="caution">
    <text evidence="2">The sequence shown here is derived from an EMBL/GenBank/DDBJ whole genome shotgun (WGS) entry which is preliminary data.</text>
</comment>
<keyword evidence="3" id="KW-1185">Reference proteome</keyword>
<evidence type="ECO:0000313" key="2">
    <source>
        <dbReference type="EMBL" id="MBB5427259.1"/>
    </source>
</evidence>
<feature type="region of interest" description="Disordered" evidence="1">
    <location>
        <begin position="20"/>
        <end position="60"/>
    </location>
</feature>
<dbReference type="Proteomes" id="UP000592780">
    <property type="component" value="Unassembled WGS sequence"/>
</dbReference>
<name>A0A7W8QC61_PARAM</name>
<accession>A0A7W8QC61</accession>
<sequence>MASNSRPHCSPSERCALTSRKYMGDLIDRKQNRDEKKRGRSRVKDLETSFDEGVTSRKSKDTRNNVIYSLQIAQLTF</sequence>
<organism evidence="2 3">
    <name type="scientific">Paraburkholderia atlantica</name>
    <dbReference type="NCBI Taxonomy" id="2654982"/>
    <lineage>
        <taxon>Bacteria</taxon>
        <taxon>Pseudomonadati</taxon>
        <taxon>Pseudomonadota</taxon>
        <taxon>Betaproteobacteria</taxon>
        <taxon>Burkholderiales</taxon>
        <taxon>Burkholderiaceae</taxon>
        <taxon>Paraburkholderia</taxon>
    </lineage>
</organism>
<proteinExistence type="predicted"/>
<feature type="compositionally biased region" description="Basic and acidic residues" evidence="1">
    <location>
        <begin position="22"/>
        <end position="47"/>
    </location>
</feature>
<reference evidence="2 3" key="1">
    <citation type="submission" date="2020-08" db="EMBL/GenBank/DDBJ databases">
        <title>Genomic Encyclopedia of Type Strains, Phase IV (KMG-V): Genome sequencing to study the core and pangenomes of soil and plant-associated prokaryotes.</title>
        <authorList>
            <person name="Whitman W."/>
        </authorList>
    </citation>
    <scope>NUCLEOTIDE SEQUENCE [LARGE SCALE GENOMIC DNA]</scope>
    <source>
        <strain evidence="2 3">JPY158</strain>
    </source>
</reference>
<dbReference type="EMBL" id="JACHDD010000009">
    <property type="protein sequence ID" value="MBB5427259.1"/>
    <property type="molecule type" value="Genomic_DNA"/>
</dbReference>
<evidence type="ECO:0000313" key="3">
    <source>
        <dbReference type="Proteomes" id="UP000592780"/>
    </source>
</evidence>
<dbReference type="AlphaFoldDB" id="A0A7W8QC61"/>
<evidence type="ECO:0000256" key="1">
    <source>
        <dbReference type="SAM" id="MobiDB-lite"/>
    </source>
</evidence>
<gene>
    <name evidence="2" type="ORF">HDG40_005438</name>
</gene>